<feature type="transmembrane region" description="Helical" evidence="1">
    <location>
        <begin position="707"/>
        <end position="727"/>
    </location>
</feature>
<feature type="transmembrane region" description="Helical" evidence="1">
    <location>
        <begin position="541"/>
        <end position="559"/>
    </location>
</feature>
<feature type="transmembrane region" description="Helical" evidence="1">
    <location>
        <begin position="407"/>
        <end position="426"/>
    </location>
</feature>
<evidence type="ECO:0000313" key="2">
    <source>
        <dbReference type="EMBL" id="CAB4546363.1"/>
    </source>
</evidence>
<dbReference type="EMBL" id="CAEZSW010000004">
    <property type="protein sequence ID" value="CAB4546363.1"/>
    <property type="molecule type" value="Genomic_DNA"/>
</dbReference>
<feature type="transmembrane region" description="Helical" evidence="1">
    <location>
        <begin position="571"/>
        <end position="595"/>
    </location>
</feature>
<dbReference type="InterPro" id="IPR029044">
    <property type="entry name" value="Nucleotide-diphossugar_trans"/>
</dbReference>
<reference evidence="2" key="1">
    <citation type="submission" date="2020-05" db="EMBL/GenBank/DDBJ databases">
        <authorList>
            <person name="Chiriac C."/>
            <person name="Salcher M."/>
            <person name="Ghai R."/>
            <person name="Kavagutti S V."/>
        </authorList>
    </citation>
    <scope>NUCLEOTIDE SEQUENCE</scope>
</reference>
<accession>A0A6J6C7B4</accession>
<gene>
    <name evidence="2" type="ORF">UFOPK1508_00081</name>
</gene>
<sequence length="1040" mass="114460">MAEKQSTQAQVRDQHVTAILVTHNGVTWLSEVVAALSSQKRLPDQIIAVDNGSIDGSVKLLSNAGIPVIKQSKSAGFGSAVAAAVAKLPIVDKQINNQENNEWLWIIHDDCAPDKLALAKLLEAVVERPQVGIAGPKILGWYDRKHILEAGISITENGTRWSGLEDREHDQGQHDEVKNVLAVSSAGMLIKRGVFEELGGFDPSLELFRDDVDLGWRANIAGHSVICVGEAILYHAQASSSERREIDVKDAILHRPLLLDRRNAAFVLLANSSWWILPWVALQLLFTSIGRSIIYLLAKLPGYAADEIAAIGLLIFKPADLIKSRRYRKKNKVLSARVIKQFIPARSTQLRASLERISTSISKAFKSKNTQQKSTQVKSYSDIGIIDESFDELEFVEGKSFAKIRALAKQPFLFGLLVISIFSIFYSRNRFGSLSGGALPVAPDSAMHLISDFFTSWHLVGLGSSSPTPLWVLIVGLASAITGGNPQILIYLFFFFIPSLLYVLTYRSARKFNLSNYSATFAGFVFALSPAILTSINQGRIGTLVVAAFSPILFTALYNHQQLTDLKWRKLYLITIVAAITAAFSPIFLLIWLGYHLYQLIDQYIASKNSNSTKWEDISKILNQDEIKKRFALLITPFLFNIPNSLSFLFAPTSKLLEPGLSVPSGDFFSILLFNPGGPASPNLYLLAPFILYLILCLVVKQQRRNAVLALILLVFSATISSFFIAGNNSNAQRVWSGSLIVIAQFILTLNIFSIGERIIPQLRTINFGYKHILSAFTALITILSTVVMTGWGVSVGANSLVSTDNDQVIPAFISDLATTNERPKTLVVRKNQEQLKYFITRGSDLLLGEPDVSSKTPEIVHTSIVDLFNGVGVSSSQILGFYGIQYVFMKDPADPALVRTIDGIGGFTRSSATKDGVIWKVNNSHARVSFQNVKGQHFPINSNDISANGYVSSSGTIIIAESFDKSWRLLLNGVAVPLEQNEFGLPVFKIAQPGEVLITHDGTARRGWISLQLIVIISVIILALPAGRRRKEVPLEELL</sequence>
<protein>
    <submittedName>
        <fullName evidence="2">Unannotated protein</fullName>
    </submittedName>
</protein>
<feature type="transmembrane region" description="Helical" evidence="1">
    <location>
        <begin position="1008"/>
        <end position="1027"/>
    </location>
</feature>
<dbReference type="AlphaFoldDB" id="A0A6J6C7B4"/>
<feature type="transmembrane region" description="Helical" evidence="1">
    <location>
        <begin position="457"/>
        <end position="481"/>
    </location>
</feature>
<proteinExistence type="predicted"/>
<feature type="transmembrane region" description="Helical" evidence="1">
    <location>
        <begin position="631"/>
        <end position="651"/>
    </location>
</feature>
<keyword evidence="1" id="KW-1133">Transmembrane helix</keyword>
<dbReference type="PANTHER" id="PTHR43685">
    <property type="entry name" value="GLYCOSYLTRANSFERASE"/>
    <property type="match status" value="1"/>
</dbReference>
<evidence type="ECO:0000256" key="1">
    <source>
        <dbReference type="SAM" id="Phobius"/>
    </source>
</evidence>
<dbReference type="PANTHER" id="PTHR43685:SF3">
    <property type="entry name" value="SLR2126 PROTEIN"/>
    <property type="match status" value="1"/>
</dbReference>
<feature type="transmembrane region" description="Helical" evidence="1">
    <location>
        <begin position="773"/>
        <end position="794"/>
    </location>
</feature>
<feature type="transmembrane region" description="Helical" evidence="1">
    <location>
        <begin position="292"/>
        <end position="316"/>
    </location>
</feature>
<name>A0A6J6C7B4_9ZZZZ</name>
<organism evidence="2">
    <name type="scientific">freshwater metagenome</name>
    <dbReference type="NCBI Taxonomy" id="449393"/>
    <lineage>
        <taxon>unclassified sequences</taxon>
        <taxon>metagenomes</taxon>
        <taxon>ecological metagenomes</taxon>
    </lineage>
</organism>
<feature type="transmembrane region" description="Helical" evidence="1">
    <location>
        <begin position="264"/>
        <end position="286"/>
    </location>
</feature>
<dbReference type="InterPro" id="IPR050834">
    <property type="entry name" value="Glycosyltransf_2"/>
</dbReference>
<keyword evidence="1" id="KW-0472">Membrane</keyword>
<dbReference type="Gene3D" id="3.90.550.10">
    <property type="entry name" value="Spore Coat Polysaccharide Biosynthesis Protein SpsA, Chain A"/>
    <property type="match status" value="1"/>
</dbReference>
<dbReference type="SUPFAM" id="SSF53448">
    <property type="entry name" value="Nucleotide-diphospho-sugar transferases"/>
    <property type="match status" value="1"/>
</dbReference>
<feature type="transmembrane region" description="Helical" evidence="1">
    <location>
        <begin position="488"/>
        <end position="505"/>
    </location>
</feature>
<feature type="transmembrane region" description="Helical" evidence="1">
    <location>
        <begin position="517"/>
        <end position="534"/>
    </location>
</feature>
<dbReference type="Pfam" id="PF13641">
    <property type="entry name" value="Glyco_tranf_2_3"/>
    <property type="match status" value="1"/>
</dbReference>
<feature type="transmembrane region" description="Helical" evidence="1">
    <location>
        <begin position="683"/>
        <end position="700"/>
    </location>
</feature>
<feature type="transmembrane region" description="Helical" evidence="1">
    <location>
        <begin position="733"/>
        <end position="753"/>
    </location>
</feature>
<keyword evidence="1" id="KW-0812">Transmembrane</keyword>